<dbReference type="PANTHER" id="PTHR43773:SF1">
    <property type="entry name" value="MAGNESIUM TRANSPORTER MGTE"/>
    <property type="match status" value="1"/>
</dbReference>
<name>A0A4R6IFQ5_9MOLU</name>
<evidence type="ECO:0000256" key="8">
    <source>
        <dbReference type="PROSITE-ProRule" id="PRU00703"/>
    </source>
</evidence>
<dbReference type="InterPro" id="IPR006667">
    <property type="entry name" value="SLC41_membr_dom"/>
</dbReference>
<dbReference type="SUPFAM" id="SSF161093">
    <property type="entry name" value="MgtE membrane domain-like"/>
    <property type="match status" value="1"/>
</dbReference>
<gene>
    <name evidence="11" type="ORF">EI74_0214</name>
</gene>
<dbReference type="Pfam" id="PF03448">
    <property type="entry name" value="MgtE_N"/>
    <property type="match status" value="1"/>
</dbReference>
<protein>
    <recommendedName>
        <fullName evidence="9">Magnesium transporter MgtE</fullName>
    </recommendedName>
</protein>
<dbReference type="SMART" id="SM00924">
    <property type="entry name" value="MgtE_N"/>
    <property type="match status" value="1"/>
</dbReference>
<dbReference type="InterPro" id="IPR006669">
    <property type="entry name" value="MgtE_transporter"/>
</dbReference>
<dbReference type="Pfam" id="PF01769">
    <property type="entry name" value="MgtE"/>
    <property type="match status" value="1"/>
</dbReference>
<dbReference type="Proteomes" id="UP000295518">
    <property type="component" value="Unassembled WGS sequence"/>
</dbReference>
<reference evidence="11 12" key="1">
    <citation type="submission" date="2019-03" db="EMBL/GenBank/DDBJ databases">
        <title>Genomic Encyclopedia of Archaeal and Bacterial Type Strains, Phase II (KMG-II): from individual species to whole genera.</title>
        <authorList>
            <person name="Goeker M."/>
        </authorList>
    </citation>
    <scope>NUCLEOTIDE SEQUENCE [LARGE SCALE GENOMIC DNA]</scope>
    <source>
        <strain evidence="11 12">ATCC 700618</strain>
    </source>
</reference>
<dbReference type="Gene3D" id="1.10.357.20">
    <property type="entry name" value="SLC41 divalent cation transporters, integral membrane domain"/>
    <property type="match status" value="1"/>
</dbReference>
<organism evidence="11 12">
    <name type="scientific">Mycoplasma testudineum</name>
    <dbReference type="NCBI Taxonomy" id="244584"/>
    <lineage>
        <taxon>Bacteria</taxon>
        <taxon>Bacillati</taxon>
        <taxon>Mycoplasmatota</taxon>
        <taxon>Mollicutes</taxon>
        <taxon>Mycoplasmataceae</taxon>
        <taxon>Mycoplasma</taxon>
    </lineage>
</organism>
<dbReference type="PANTHER" id="PTHR43773">
    <property type="entry name" value="MAGNESIUM TRANSPORTER MGTE"/>
    <property type="match status" value="1"/>
</dbReference>
<dbReference type="RefSeq" id="WP_094254303.1">
    <property type="nucleotide sequence ID" value="NZ_NNCE01000001.1"/>
</dbReference>
<keyword evidence="8" id="KW-0129">CBS domain</keyword>
<dbReference type="PROSITE" id="PS51371">
    <property type="entry name" value="CBS"/>
    <property type="match status" value="1"/>
</dbReference>
<keyword evidence="5 9" id="KW-0460">Magnesium</keyword>
<dbReference type="InterPro" id="IPR000644">
    <property type="entry name" value="CBS_dom"/>
</dbReference>
<evidence type="ECO:0000256" key="6">
    <source>
        <dbReference type="ARBA" id="ARBA00022989"/>
    </source>
</evidence>
<keyword evidence="12" id="KW-1185">Reference proteome</keyword>
<dbReference type="InterPro" id="IPR038076">
    <property type="entry name" value="MgtE_N_sf"/>
</dbReference>
<evidence type="ECO:0000256" key="3">
    <source>
        <dbReference type="ARBA" id="ARBA00022448"/>
    </source>
</evidence>
<dbReference type="InterPro" id="IPR036739">
    <property type="entry name" value="SLC41_membr_dom_sf"/>
</dbReference>
<keyword evidence="9" id="KW-1003">Cell membrane</keyword>
<feature type="transmembrane region" description="Helical" evidence="9">
    <location>
        <begin position="313"/>
        <end position="334"/>
    </location>
</feature>
<feature type="transmembrane region" description="Helical" evidence="9">
    <location>
        <begin position="468"/>
        <end position="496"/>
    </location>
</feature>
<dbReference type="InterPro" id="IPR046342">
    <property type="entry name" value="CBS_dom_sf"/>
</dbReference>
<evidence type="ECO:0000313" key="11">
    <source>
        <dbReference type="EMBL" id="TDO21183.1"/>
    </source>
</evidence>
<dbReference type="EMBL" id="SNWN01000009">
    <property type="protein sequence ID" value="TDO21183.1"/>
    <property type="molecule type" value="Genomic_DNA"/>
</dbReference>
<dbReference type="GO" id="GO:0015095">
    <property type="term" value="F:magnesium ion transmembrane transporter activity"/>
    <property type="evidence" value="ECO:0007669"/>
    <property type="project" value="UniProtKB-UniRule"/>
</dbReference>
<dbReference type="SUPFAM" id="SSF158791">
    <property type="entry name" value="MgtE N-terminal domain-like"/>
    <property type="match status" value="1"/>
</dbReference>
<dbReference type="NCBIfam" id="TIGR00400">
    <property type="entry name" value="mgtE"/>
    <property type="match status" value="1"/>
</dbReference>
<feature type="transmembrane region" description="Helical" evidence="9">
    <location>
        <begin position="394"/>
        <end position="414"/>
    </location>
</feature>
<comment type="similarity">
    <text evidence="2 9">Belongs to the SLC41A transporter family.</text>
</comment>
<evidence type="ECO:0000313" key="12">
    <source>
        <dbReference type="Proteomes" id="UP000295518"/>
    </source>
</evidence>
<comment type="caution">
    <text evidence="11">The sequence shown here is derived from an EMBL/GenBank/DDBJ whole genome shotgun (WGS) entry which is preliminary data.</text>
</comment>
<evidence type="ECO:0000256" key="2">
    <source>
        <dbReference type="ARBA" id="ARBA00009749"/>
    </source>
</evidence>
<dbReference type="GO" id="GO:0005886">
    <property type="term" value="C:plasma membrane"/>
    <property type="evidence" value="ECO:0007669"/>
    <property type="project" value="UniProtKB-SubCell"/>
</dbReference>
<keyword evidence="3 9" id="KW-0813">Transport</keyword>
<sequence length="503" mass="56849">MPKENENYEHERFESHILPTDTIEQDLNPTQLKDELTYYIKHRQFAELRKMVKEWPILNLIESIYKMEDIIQVLFFRFITTEQAAEIFAELDVDVQARLINLFTDDLSSQIINEMRSDEISDLIEELPASMTSRIISKVDDPEKRKKINEILLYEDEQVGSIMSVDIYPLNENWDLRQCLKKLKEAYKKNTEMNHYFFVINEKSKLSGAVSLEDIIFSNRETLLKDVMFPVEAALDTESIDSAQNIYAKQNMSILPVVNENDFFIGILDAEAMLDAARESATEDIYKQAGITVADSSISYMKSSIWAIIKSRVFWLALLLIGSTLSQIVIQIFSDISSNTLSAFVTTTFLTSLVPVLSGAAGNSGSQSSTTITRAASLGEFDDVKLKSIVKREFLIGFWIGLILFVVNLLRLSIYFSIERSLIDRTLITVILMFASSLSLFIIIIFAKMLGTIIPIIAIKFKKDPAVLSAPILATLSDAIAILIFFGLTIAMFLGINQISPLA</sequence>
<keyword evidence="7 9" id="KW-0472">Membrane</keyword>
<evidence type="ECO:0000259" key="10">
    <source>
        <dbReference type="PROSITE" id="PS51371"/>
    </source>
</evidence>
<dbReference type="InterPro" id="IPR006668">
    <property type="entry name" value="Mg_transptr_MgtE_intracell_dom"/>
</dbReference>
<evidence type="ECO:0000256" key="4">
    <source>
        <dbReference type="ARBA" id="ARBA00022692"/>
    </source>
</evidence>
<dbReference type="Gene3D" id="1.25.60.10">
    <property type="entry name" value="MgtE N-terminal domain-like"/>
    <property type="match status" value="1"/>
</dbReference>
<dbReference type="SUPFAM" id="SSF54631">
    <property type="entry name" value="CBS-domain pair"/>
    <property type="match status" value="1"/>
</dbReference>
<dbReference type="AlphaFoldDB" id="A0A4R6IFQ5"/>
<keyword evidence="6 9" id="KW-1133">Transmembrane helix</keyword>
<comment type="caution">
    <text evidence="9">Lacks conserved residue(s) required for the propagation of feature annotation.</text>
</comment>
<dbReference type="GO" id="GO:0046872">
    <property type="term" value="F:metal ion binding"/>
    <property type="evidence" value="ECO:0007669"/>
    <property type="project" value="UniProtKB-KW"/>
</dbReference>
<feature type="domain" description="CBS" evidence="10">
    <location>
        <begin position="227"/>
        <end position="283"/>
    </location>
</feature>
<evidence type="ECO:0000256" key="9">
    <source>
        <dbReference type="RuleBase" id="RU362011"/>
    </source>
</evidence>
<comment type="subunit">
    <text evidence="9">Homodimer.</text>
</comment>
<comment type="function">
    <text evidence="9">Acts as a magnesium transporter.</text>
</comment>
<dbReference type="Pfam" id="PF00571">
    <property type="entry name" value="CBS"/>
    <property type="match status" value="1"/>
</dbReference>
<keyword evidence="9" id="KW-0479">Metal-binding</keyword>
<accession>A0A4R6IFQ5</accession>
<dbReference type="Gene3D" id="3.10.580.10">
    <property type="entry name" value="CBS-domain"/>
    <property type="match status" value="1"/>
</dbReference>
<proteinExistence type="inferred from homology"/>
<comment type="subcellular location">
    <subcellularLocation>
        <location evidence="9">Cell membrane</location>
        <topology evidence="9">Multi-pass membrane protein</topology>
    </subcellularLocation>
    <subcellularLocation>
        <location evidence="1">Membrane</location>
        <topology evidence="1">Multi-pass membrane protein</topology>
    </subcellularLocation>
</comment>
<evidence type="ECO:0000256" key="1">
    <source>
        <dbReference type="ARBA" id="ARBA00004141"/>
    </source>
</evidence>
<dbReference type="OrthoDB" id="9790355at2"/>
<feature type="transmembrane region" description="Helical" evidence="9">
    <location>
        <begin position="340"/>
        <end position="361"/>
    </location>
</feature>
<evidence type="ECO:0000256" key="7">
    <source>
        <dbReference type="ARBA" id="ARBA00023136"/>
    </source>
</evidence>
<evidence type="ECO:0000256" key="5">
    <source>
        <dbReference type="ARBA" id="ARBA00022842"/>
    </source>
</evidence>
<keyword evidence="4 9" id="KW-0812">Transmembrane</keyword>